<evidence type="ECO:0000313" key="9">
    <source>
        <dbReference type="Proteomes" id="UP000623467"/>
    </source>
</evidence>
<feature type="transmembrane region" description="Helical" evidence="6">
    <location>
        <begin position="186"/>
        <end position="207"/>
    </location>
</feature>
<dbReference type="AlphaFoldDB" id="A0A8H6YAX1"/>
<proteinExistence type="inferred from homology"/>
<evidence type="ECO:0000256" key="3">
    <source>
        <dbReference type="ARBA" id="ARBA00022692"/>
    </source>
</evidence>
<feature type="transmembrane region" description="Helical" evidence="6">
    <location>
        <begin position="149"/>
        <end position="166"/>
    </location>
</feature>
<feature type="transmembrane region" description="Helical" evidence="6">
    <location>
        <begin position="108"/>
        <end position="128"/>
    </location>
</feature>
<name>A0A8H6YAX1_9AGAR</name>
<feature type="transmembrane region" description="Helical" evidence="6">
    <location>
        <begin position="214"/>
        <end position="232"/>
    </location>
</feature>
<keyword evidence="3 6" id="KW-0812">Transmembrane</keyword>
<evidence type="ECO:0000256" key="5">
    <source>
        <dbReference type="ARBA" id="ARBA00023136"/>
    </source>
</evidence>
<comment type="similarity">
    <text evidence="2">Belongs to the TspO/BZRP family.</text>
</comment>
<reference evidence="8" key="1">
    <citation type="submission" date="2020-05" db="EMBL/GenBank/DDBJ databases">
        <title>Mycena genomes resolve the evolution of fungal bioluminescence.</title>
        <authorList>
            <person name="Tsai I.J."/>
        </authorList>
    </citation>
    <scope>NUCLEOTIDE SEQUENCE</scope>
    <source>
        <strain evidence="8">160909Yilan</strain>
    </source>
</reference>
<evidence type="ECO:0000256" key="2">
    <source>
        <dbReference type="ARBA" id="ARBA00007524"/>
    </source>
</evidence>
<gene>
    <name evidence="8" type="ORF">MSAN_01454700</name>
</gene>
<comment type="subcellular location">
    <subcellularLocation>
        <location evidence="1">Membrane</location>
        <topology evidence="1">Multi-pass membrane protein</topology>
    </subcellularLocation>
</comment>
<dbReference type="PANTHER" id="PTHR10057">
    <property type="entry name" value="PERIPHERAL-TYPE BENZODIAZEPINE RECEPTOR"/>
    <property type="match status" value="1"/>
</dbReference>
<evidence type="ECO:0000256" key="4">
    <source>
        <dbReference type="ARBA" id="ARBA00022989"/>
    </source>
</evidence>
<feature type="transmembrane region" description="Helical" evidence="6">
    <location>
        <begin position="244"/>
        <end position="264"/>
    </location>
</feature>
<evidence type="ECO:0000256" key="6">
    <source>
        <dbReference type="SAM" id="Phobius"/>
    </source>
</evidence>
<organism evidence="8 9">
    <name type="scientific">Mycena sanguinolenta</name>
    <dbReference type="NCBI Taxonomy" id="230812"/>
    <lineage>
        <taxon>Eukaryota</taxon>
        <taxon>Fungi</taxon>
        <taxon>Dikarya</taxon>
        <taxon>Basidiomycota</taxon>
        <taxon>Agaricomycotina</taxon>
        <taxon>Agaricomycetes</taxon>
        <taxon>Agaricomycetidae</taxon>
        <taxon>Agaricales</taxon>
        <taxon>Marasmiineae</taxon>
        <taxon>Mycenaceae</taxon>
        <taxon>Mycena</taxon>
    </lineage>
</organism>
<dbReference type="FunFam" id="1.20.1260.100:FF:000001">
    <property type="entry name" value="translocator protein 2"/>
    <property type="match status" value="1"/>
</dbReference>
<accession>A0A8H6YAX1</accession>
<dbReference type="InterPro" id="IPR004307">
    <property type="entry name" value="TspO_MBR"/>
</dbReference>
<dbReference type="GO" id="GO:0033013">
    <property type="term" value="P:tetrapyrrole metabolic process"/>
    <property type="evidence" value="ECO:0007669"/>
    <property type="project" value="UniProtKB-ARBA"/>
</dbReference>
<dbReference type="CDD" id="cd15904">
    <property type="entry name" value="TSPO_MBR"/>
    <property type="match status" value="1"/>
</dbReference>
<feature type="chain" id="PRO_5034730515" evidence="7">
    <location>
        <begin position="20"/>
        <end position="273"/>
    </location>
</feature>
<dbReference type="Gene3D" id="1.20.1260.100">
    <property type="entry name" value="TspO/MBR protein"/>
    <property type="match status" value="1"/>
</dbReference>
<dbReference type="EMBL" id="JACAZH010000011">
    <property type="protein sequence ID" value="KAF7355381.1"/>
    <property type="molecule type" value="Genomic_DNA"/>
</dbReference>
<protein>
    <submittedName>
        <fullName evidence="8">TspO/MBR-related protein</fullName>
    </submittedName>
</protein>
<evidence type="ECO:0000313" key="8">
    <source>
        <dbReference type="EMBL" id="KAF7355381.1"/>
    </source>
</evidence>
<dbReference type="Proteomes" id="UP000623467">
    <property type="component" value="Unassembled WGS sequence"/>
</dbReference>
<keyword evidence="9" id="KW-1185">Reference proteome</keyword>
<comment type="caution">
    <text evidence="8">The sequence shown here is derived from an EMBL/GenBank/DDBJ whole genome shotgun (WGS) entry which is preliminary data.</text>
</comment>
<dbReference type="Pfam" id="PF03073">
    <property type="entry name" value="TspO_MBR"/>
    <property type="match status" value="1"/>
</dbReference>
<dbReference type="OrthoDB" id="8841220at2759"/>
<dbReference type="PANTHER" id="PTHR10057:SF0">
    <property type="entry name" value="TRANSLOCATOR PROTEIN"/>
    <property type="match status" value="1"/>
</dbReference>
<dbReference type="GO" id="GO:0005741">
    <property type="term" value="C:mitochondrial outer membrane"/>
    <property type="evidence" value="ECO:0007669"/>
    <property type="project" value="TreeGrafter"/>
</dbReference>
<keyword evidence="7" id="KW-0732">Signal</keyword>
<dbReference type="InterPro" id="IPR038330">
    <property type="entry name" value="TspO/MBR-related_sf"/>
</dbReference>
<evidence type="ECO:0000256" key="7">
    <source>
        <dbReference type="SAM" id="SignalP"/>
    </source>
</evidence>
<keyword evidence="4 6" id="KW-1133">Transmembrane helix</keyword>
<evidence type="ECO:0000256" key="1">
    <source>
        <dbReference type="ARBA" id="ARBA00004141"/>
    </source>
</evidence>
<sequence>MYVQSLSISFFSPLTVLLAQLPVSRLKLYCMYFNLQIQNQISLMCLCCLPMMQSLHRSETRDARRCALQISRGRAALLSHDDVTRTFQVHTMSSEFQLPGFFLNAARIPLIAVGLPLGLGLLSGYPTAQVVRSDWYKNLRTPPGRPPRQAFGIVWPLLYISMGYASHLTVQALDGASSRSLKSDCMLALSLYYAQLGLNIIWTPLFFGAKKTGLALIDIGMMVATTFYMTSLLSSCCPTASYLLWPYCIWLSFATYLNGGIWWLNRDGEKRID</sequence>
<keyword evidence="5 6" id="KW-0472">Membrane</keyword>
<feature type="signal peptide" evidence="7">
    <location>
        <begin position="1"/>
        <end position="19"/>
    </location>
</feature>